<accession>A0A7S3M5Z4</accession>
<organism evidence="1">
    <name type="scientific">Spumella elongata</name>
    <dbReference type="NCBI Taxonomy" id="89044"/>
    <lineage>
        <taxon>Eukaryota</taxon>
        <taxon>Sar</taxon>
        <taxon>Stramenopiles</taxon>
        <taxon>Ochrophyta</taxon>
        <taxon>Chrysophyceae</taxon>
        <taxon>Chromulinales</taxon>
        <taxon>Chromulinaceae</taxon>
        <taxon>Spumella</taxon>
    </lineage>
</organism>
<protein>
    <submittedName>
        <fullName evidence="1">Uncharacterized protein</fullName>
    </submittedName>
</protein>
<evidence type="ECO:0000313" key="1">
    <source>
        <dbReference type="EMBL" id="CAE0283745.1"/>
    </source>
</evidence>
<gene>
    <name evidence="1" type="ORF">SELO1098_LOCUS12580</name>
</gene>
<sequence>MKHLIQLEVTDFFCSAEQFADPEYLIDKIWRHSLFMYKVKAFKLMFHFAKDQEQLDDDRLPVGWHYFGDNLPNCHVMNQGIFKAIMRERNLSIADLQRNCYMTLSTHEIELFDQSNAEEYLKSLFTLNEFVKAACVSPLMGDGL</sequence>
<dbReference type="AlphaFoldDB" id="A0A7S3M5Z4"/>
<reference evidence="1" key="1">
    <citation type="submission" date="2021-01" db="EMBL/GenBank/DDBJ databases">
        <authorList>
            <person name="Corre E."/>
            <person name="Pelletier E."/>
            <person name="Niang G."/>
            <person name="Scheremetjew M."/>
            <person name="Finn R."/>
            <person name="Kale V."/>
            <person name="Holt S."/>
            <person name="Cochrane G."/>
            <person name="Meng A."/>
            <person name="Brown T."/>
            <person name="Cohen L."/>
        </authorList>
    </citation>
    <scope>NUCLEOTIDE SEQUENCE</scope>
    <source>
        <strain evidence="1">CCAP 955/1</strain>
    </source>
</reference>
<name>A0A7S3M5Z4_9STRA</name>
<proteinExistence type="predicted"/>
<dbReference type="EMBL" id="HBIC01025492">
    <property type="protein sequence ID" value="CAE0283745.1"/>
    <property type="molecule type" value="Transcribed_RNA"/>
</dbReference>